<comment type="pathway">
    <text evidence="3">tRNA modification; 5-methoxycarbonylmethyl-2-thiouridine-tRNA biosynthesis.</text>
</comment>
<evidence type="ECO:0000256" key="11">
    <source>
        <dbReference type="PROSITE-ProRule" id="PRU00221"/>
    </source>
</evidence>
<dbReference type="GO" id="GO:0033588">
    <property type="term" value="C:elongator holoenzyme complex"/>
    <property type="evidence" value="ECO:0007669"/>
    <property type="project" value="InterPro"/>
</dbReference>
<comment type="subcellular location">
    <subcellularLocation>
        <location evidence="2">Cytoplasm</location>
    </subcellularLocation>
    <subcellularLocation>
        <location evidence="1">Nucleus</location>
    </subcellularLocation>
</comment>
<keyword evidence="13" id="KW-1185">Reference proteome</keyword>
<gene>
    <name evidence="12" type="ORF">HICCMSTLAB_LOCUS11062</name>
</gene>
<dbReference type="InterPro" id="IPR036322">
    <property type="entry name" value="WD40_repeat_dom_sf"/>
</dbReference>
<dbReference type="SUPFAM" id="SSF50978">
    <property type="entry name" value="WD40 repeat-like"/>
    <property type="match status" value="2"/>
</dbReference>
<feature type="repeat" description="WD" evidence="11">
    <location>
        <begin position="591"/>
        <end position="632"/>
    </location>
</feature>
<dbReference type="InterPro" id="IPR037289">
    <property type="entry name" value="Elp2"/>
</dbReference>
<dbReference type="InterPro" id="IPR020472">
    <property type="entry name" value="WD40_PAC1"/>
</dbReference>
<evidence type="ECO:0000256" key="4">
    <source>
        <dbReference type="ARBA" id="ARBA00005881"/>
    </source>
</evidence>
<dbReference type="InterPro" id="IPR011047">
    <property type="entry name" value="Quinoprotein_ADH-like_sf"/>
</dbReference>
<feature type="repeat" description="WD" evidence="11">
    <location>
        <begin position="216"/>
        <end position="254"/>
    </location>
</feature>
<keyword evidence="7 11" id="KW-0853">WD repeat</keyword>
<dbReference type="SUPFAM" id="SSF50998">
    <property type="entry name" value="Quinoprotein alcohol dehydrogenase-like"/>
    <property type="match status" value="1"/>
</dbReference>
<comment type="similarity">
    <text evidence="4">Belongs to the WD repeat ELP2 family.</text>
</comment>
<evidence type="ECO:0000313" key="12">
    <source>
        <dbReference type="EMBL" id="CAG5102532.1"/>
    </source>
</evidence>
<evidence type="ECO:0000313" key="13">
    <source>
        <dbReference type="Proteomes" id="UP000786811"/>
    </source>
</evidence>
<dbReference type="UniPathway" id="UPA00988"/>
<feature type="repeat" description="WD" evidence="11">
    <location>
        <begin position="642"/>
        <end position="676"/>
    </location>
</feature>
<dbReference type="InterPro" id="IPR001680">
    <property type="entry name" value="WD40_rpt"/>
</dbReference>
<sequence>MKVTTNYISCASNCQPRAIDWCRNNNIICYASSNSVVIYDPDYLETGRVIDKLEKHESQVKVVEWIYENNSDDCSAPKILSASLDGKIIIWRESVTKHYKPNIIVSLDSDLSTAHAAYWPNPDSSTSKKNNLLIAGSSFKGEFKIWYHQSLTFLHQELDLKKKIPNEIKISSLPGEKSIPVIIMCLDDATIHLYTCNPSSLNKNSPELNFNHTIELRGHQDWIQCLDIVKYNSNEAFMASGSQDGTIRLWKISSIPPEAVDEEQRYQFKVDDDNFDISLESVLTGHDHWVNGVHWSPDNKNPLKLLSSGLDQTIIIWEPSPSGVWVETVKLGKVGGNSLGFYGCKFNSDGSSVLAQGYQGTFHLWRYNEEIKKWYPRSGPTGHFSEVTDLHWEPRGKYLLTTSLDQTTRIHVPWPCKKSSSMTLNWHEIARPQIHGYDINCLTILNSTMFCSGADEKVIRVFKAPAGFSEALTAEDWSKALNMTDSSASVPALGLTNKTSQEQHQYLNTSDINELDNNDGNFIKRPPTEEEIIRYTLWPELEKLYGHGYELFSIAARSDGKLIATGCKSTSPEHSAIILWSTETWAQIGKLMSHRLTVTQLEFSPDGKYLLSVSRDRRWSLFEADSSGDNLSYNLVACSPAKSLHTRIIWCCSWSHDSKYFATGSRDGKVGLWKVDQLGNNQNILPVESLEFPDASVTALDFYNDFINDSYVLAIGCEDGTIQLQTIPQQFFDRKMYNIESEWVCWIKLDNTEAHHKTVKRLAFRPTIKNNNCDIELASCGADKAVKIYNFHLL</sequence>
<dbReference type="OrthoDB" id="27911at2759"/>
<dbReference type="Gene3D" id="2.130.10.10">
    <property type="entry name" value="YVTN repeat-like/Quinoprotein amine dehydrogenase"/>
    <property type="match status" value="4"/>
</dbReference>
<evidence type="ECO:0000256" key="1">
    <source>
        <dbReference type="ARBA" id="ARBA00004123"/>
    </source>
</evidence>
<evidence type="ECO:0000256" key="2">
    <source>
        <dbReference type="ARBA" id="ARBA00004496"/>
    </source>
</evidence>
<keyword evidence="8" id="KW-0819">tRNA processing</keyword>
<keyword evidence="6" id="KW-0963">Cytoplasm</keyword>
<evidence type="ECO:0000256" key="8">
    <source>
        <dbReference type="ARBA" id="ARBA00022694"/>
    </source>
</evidence>
<evidence type="ECO:0000256" key="6">
    <source>
        <dbReference type="ARBA" id="ARBA00022490"/>
    </source>
</evidence>
<keyword evidence="9" id="KW-0677">Repeat</keyword>
<dbReference type="PANTHER" id="PTHR44111">
    <property type="entry name" value="ELONGATOR COMPLEX PROTEIN 2"/>
    <property type="match status" value="1"/>
</dbReference>
<dbReference type="Pfam" id="PF00400">
    <property type="entry name" value="WD40"/>
    <property type="match status" value="5"/>
</dbReference>
<dbReference type="PROSITE" id="PS50082">
    <property type="entry name" value="WD_REPEATS_2"/>
    <property type="match status" value="5"/>
</dbReference>
<dbReference type="Proteomes" id="UP000786811">
    <property type="component" value="Unassembled WGS sequence"/>
</dbReference>
<protein>
    <recommendedName>
        <fullName evidence="5">Elongator complex protein 2</fullName>
    </recommendedName>
</protein>
<dbReference type="AlphaFoldDB" id="A0A8J2HPG3"/>
<dbReference type="SMART" id="SM00320">
    <property type="entry name" value="WD40"/>
    <property type="match status" value="12"/>
</dbReference>
<proteinExistence type="inferred from homology"/>
<name>A0A8J2HPG3_COTCN</name>
<comment type="caution">
    <text evidence="12">The sequence shown here is derived from an EMBL/GenBank/DDBJ whole genome shotgun (WGS) entry which is preliminary data.</text>
</comment>
<dbReference type="GO" id="GO:0002098">
    <property type="term" value="P:tRNA wobble uridine modification"/>
    <property type="evidence" value="ECO:0007669"/>
    <property type="project" value="InterPro"/>
</dbReference>
<keyword evidence="10" id="KW-0539">Nucleus</keyword>
<dbReference type="EMBL" id="CAJNRD030001123">
    <property type="protein sequence ID" value="CAG5102532.1"/>
    <property type="molecule type" value="Genomic_DNA"/>
</dbReference>
<evidence type="ECO:0000256" key="9">
    <source>
        <dbReference type="ARBA" id="ARBA00022737"/>
    </source>
</evidence>
<evidence type="ECO:0000256" key="5">
    <source>
        <dbReference type="ARBA" id="ARBA00020267"/>
    </source>
</evidence>
<evidence type="ECO:0000256" key="3">
    <source>
        <dbReference type="ARBA" id="ARBA00005043"/>
    </source>
</evidence>
<evidence type="ECO:0000256" key="10">
    <source>
        <dbReference type="ARBA" id="ARBA00023242"/>
    </source>
</evidence>
<feature type="repeat" description="WD" evidence="11">
    <location>
        <begin position="380"/>
        <end position="410"/>
    </location>
</feature>
<feature type="repeat" description="WD" evidence="11">
    <location>
        <begin position="283"/>
        <end position="318"/>
    </location>
</feature>
<accession>A0A8J2HPG3</accession>
<dbReference type="GO" id="GO:0005737">
    <property type="term" value="C:cytoplasm"/>
    <property type="evidence" value="ECO:0007669"/>
    <property type="project" value="UniProtKB-SubCell"/>
</dbReference>
<dbReference type="FunFam" id="2.130.10.10:FF:000400">
    <property type="entry name" value="Elongator acetyltransferase complex subunit 2"/>
    <property type="match status" value="1"/>
</dbReference>
<reference evidence="12" key="1">
    <citation type="submission" date="2021-04" db="EMBL/GenBank/DDBJ databases">
        <authorList>
            <person name="Chebbi M.A.C M."/>
        </authorList>
    </citation>
    <scope>NUCLEOTIDE SEQUENCE</scope>
</reference>
<evidence type="ECO:0000256" key="7">
    <source>
        <dbReference type="ARBA" id="ARBA00022574"/>
    </source>
</evidence>
<dbReference type="InterPro" id="IPR015943">
    <property type="entry name" value="WD40/YVTN_repeat-like_dom_sf"/>
</dbReference>
<dbReference type="PANTHER" id="PTHR44111:SF1">
    <property type="entry name" value="ELONGATOR COMPLEX PROTEIN 2"/>
    <property type="match status" value="1"/>
</dbReference>
<organism evidence="12 13">
    <name type="scientific">Cotesia congregata</name>
    <name type="common">Parasitoid wasp</name>
    <name type="synonym">Apanteles congregatus</name>
    <dbReference type="NCBI Taxonomy" id="51543"/>
    <lineage>
        <taxon>Eukaryota</taxon>
        <taxon>Metazoa</taxon>
        <taxon>Ecdysozoa</taxon>
        <taxon>Arthropoda</taxon>
        <taxon>Hexapoda</taxon>
        <taxon>Insecta</taxon>
        <taxon>Pterygota</taxon>
        <taxon>Neoptera</taxon>
        <taxon>Endopterygota</taxon>
        <taxon>Hymenoptera</taxon>
        <taxon>Apocrita</taxon>
        <taxon>Ichneumonoidea</taxon>
        <taxon>Braconidae</taxon>
        <taxon>Microgastrinae</taxon>
        <taxon>Cotesia</taxon>
    </lineage>
</organism>
<dbReference type="GO" id="GO:0005634">
    <property type="term" value="C:nucleus"/>
    <property type="evidence" value="ECO:0007669"/>
    <property type="project" value="UniProtKB-SubCell"/>
</dbReference>
<dbReference type="PRINTS" id="PR00320">
    <property type="entry name" value="GPROTEINBRPT"/>
</dbReference>
<dbReference type="PROSITE" id="PS50294">
    <property type="entry name" value="WD_REPEATS_REGION"/>
    <property type="match status" value="3"/>
</dbReference>